<keyword evidence="2" id="KW-1185">Reference proteome</keyword>
<dbReference type="STRING" id="290338.CKO_02151"/>
<evidence type="ECO:0000313" key="1">
    <source>
        <dbReference type="EMBL" id="ABV13275.1"/>
    </source>
</evidence>
<organism evidence="1 2">
    <name type="scientific">Citrobacter koseri (strain ATCC BAA-895 / CDC 4225-83 / SGSC4696)</name>
    <dbReference type="NCBI Taxonomy" id="290338"/>
    <lineage>
        <taxon>Bacteria</taxon>
        <taxon>Pseudomonadati</taxon>
        <taxon>Pseudomonadota</taxon>
        <taxon>Gammaproteobacteria</taxon>
        <taxon>Enterobacterales</taxon>
        <taxon>Enterobacteriaceae</taxon>
        <taxon>Citrobacter</taxon>
    </lineage>
</organism>
<dbReference type="KEGG" id="cko:CKO_02151"/>
<gene>
    <name evidence="1" type="ordered locus">CKO_02151</name>
</gene>
<dbReference type="EMBL" id="CP000822">
    <property type="protein sequence ID" value="ABV13275.1"/>
    <property type="molecule type" value="Genomic_DNA"/>
</dbReference>
<sequence length="41" mass="4599">MSAFAPKCADIRYRTPLTNGRSVVSLRFSLHFSFHQLISSG</sequence>
<accession>A8AIG2</accession>
<evidence type="ECO:0000313" key="2">
    <source>
        <dbReference type="Proteomes" id="UP000008148"/>
    </source>
</evidence>
<protein>
    <submittedName>
        <fullName evidence="1">Uncharacterized protein</fullName>
    </submittedName>
</protein>
<dbReference type="AlphaFoldDB" id="A8AIG2"/>
<dbReference type="Proteomes" id="UP000008148">
    <property type="component" value="Chromosome"/>
</dbReference>
<reference evidence="1 2" key="1">
    <citation type="submission" date="2007-08" db="EMBL/GenBank/DDBJ databases">
        <authorList>
            <consortium name="The Citrobacter koseri Genome Sequencing Project"/>
            <person name="McClelland M."/>
            <person name="Sanderson E.K."/>
            <person name="Porwollik S."/>
            <person name="Spieth J."/>
            <person name="Clifton W.S."/>
            <person name="Latreille P."/>
            <person name="Courtney L."/>
            <person name="Wang C."/>
            <person name="Pepin K."/>
            <person name="Bhonagiri V."/>
            <person name="Nash W."/>
            <person name="Johnson M."/>
            <person name="Thiruvilangam P."/>
            <person name="Wilson R."/>
        </authorList>
    </citation>
    <scope>NUCLEOTIDE SEQUENCE [LARGE SCALE GENOMIC DNA]</scope>
    <source>
        <strain evidence="2">ATCC BAA-895 / CDC 4225-83 / SGSC4696</strain>
    </source>
</reference>
<name>A8AIG2_CITK8</name>
<proteinExistence type="predicted"/>
<dbReference type="HOGENOM" id="CLU_3267701_0_0_6"/>